<dbReference type="InterPro" id="IPR013320">
    <property type="entry name" value="ConA-like_dom_sf"/>
</dbReference>
<dbReference type="GO" id="GO:0004553">
    <property type="term" value="F:hydrolase activity, hydrolyzing O-glycosyl compounds"/>
    <property type="evidence" value="ECO:0007669"/>
    <property type="project" value="InterPro"/>
</dbReference>
<reference evidence="3 4" key="1">
    <citation type="submission" date="2014-06" db="EMBL/GenBank/DDBJ databases">
        <authorList>
            <consortium name="DOE Joint Genome Institute"/>
            <person name="Kuo A."/>
            <person name="Kohler A."/>
            <person name="Nagy L.G."/>
            <person name="Floudas D."/>
            <person name="Copeland A."/>
            <person name="Barry K.W."/>
            <person name="Cichocki N."/>
            <person name="Veneault-Fourrey C."/>
            <person name="LaButti K."/>
            <person name="Lindquist E.A."/>
            <person name="Lipzen A."/>
            <person name="Lundell T."/>
            <person name="Morin E."/>
            <person name="Murat C."/>
            <person name="Sun H."/>
            <person name="Tunlid A."/>
            <person name="Henrissat B."/>
            <person name="Grigoriev I.V."/>
            <person name="Hibbett D.S."/>
            <person name="Martin F."/>
            <person name="Nordberg H.P."/>
            <person name="Cantor M.N."/>
            <person name="Hua S.X."/>
        </authorList>
    </citation>
    <scope>NUCLEOTIDE SEQUENCE [LARGE SCALE GENOMIC DNA]</scope>
    <source>
        <strain evidence="3 4">ATCC 200175</strain>
    </source>
</reference>
<dbReference type="PANTHER" id="PTHR10963:SF24">
    <property type="entry name" value="GLYCOSIDASE C21B10.07-RELATED"/>
    <property type="match status" value="1"/>
</dbReference>
<dbReference type="InterPro" id="IPR000757">
    <property type="entry name" value="Beta-glucanase-like"/>
</dbReference>
<dbReference type="PROSITE" id="PS51762">
    <property type="entry name" value="GH16_2"/>
    <property type="match status" value="1"/>
</dbReference>
<dbReference type="GO" id="GO:0009251">
    <property type="term" value="P:glucan catabolic process"/>
    <property type="evidence" value="ECO:0007669"/>
    <property type="project" value="TreeGrafter"/>
</dbReference>
<feature type="domain" description="GH16" evidence="2">
    <location>
        <begin position="39"/>
        <end position="303"/>
    </location>
</feature>
<dbReference type="CDD" id="cd02181">
    <property type="entry name" value="GH16_fungal_Lam16A_glucanase"/>
    <property type="match status" value="1"/>
</dbReference>
<proteinExistence type="predicted"/>
<evidence type="ECO:0000313" key="4">
    <source>
        <dbReference type="Proteomes" id="UP000053647"/>
    </source>
</evidence>
<name>A0A0C9TGT3_PAXIN</name>
<evidence type="ECO:0000313" key="3">
    <source>
        <dbReference type="EMBL" id="KIJ10008.1"/>
    </source>
</evidence>
<feature type="signal peptide" evidence="1">
    <location>
        <begin position="1"/>
        <end position="21"/>
    </location>
</feature>
<keyword evidence="3" id="KW-0378">Hydrolase</keyword>
<dbReference type="AlphaFoldDB" id="A0A0C9TGT3"/>
<evidence type="ECO:0000256" key="1">
    <source>
        <dbReference type="SAM" id="SignalP"/>
    </source>
</evidence>
<gene>
    <name evidence="3" type="ORF">PAXINDRAFT_177487</name>
</gene>
<sequence>MGSRLFAGSLVVLIAVHTVLCSVYSQSSSLTGQSFLDAFSWQTLADPNSGRVNYVDEATAQSKGLVSVSGNQVTLRTDSTTTLSSTGPGRDTFRLQSNDQYTTHVAVFDIVYMPQGCGTWPAEVGADWPNEGEIDIVEGVNNQGTNLVTLHTSANCNMPSSRSMTGTSDGTNCDVNETNNESCGVSVSDTRSFGPAFNSAGGGWYAIERTSSFIKVFFWERYSTSVPSNVKTPGSTIDTGSWGTPVAYFPNTDCNLDTHLGPHNIVIDLDLCGTWAGNSGVYASSGCPSTCVDYVNQNPSAFQTAYFTFNSLNIYE</sequence>
<dbReference type="Gene3D" id="2.60.120.200">
    <property type="match status" value="1"/>
</dbReference>
<keyword evidence="4" id="KW-1185">Reference proteome</keyword>
<dbReference type="InterPro" id="IPR050546">
    <property type="entry name" value="Glycosyl_Hydrlase_16"/>
</dbReference>
<evidence type="ECO:0000259" key="2">
    <source>
        <dbReference type="PROSITE" id="PS51762"/>
    </source>
</evidence>
<dbReference type="SUPFAM" id="SSF49899">
    <property type="entry name" value="Concanavalin A-like lectins/glucanases"/>
    <property type="match status" value="1"/>
</dbReference>
<accession>A0A0C9TGT3</accession>
<dbReference type="OrthoDB" id="192832at2759"/>
<protein>
    <submittedName>
        <fullName evidence="3">Glycoside hydrolase family 16 protein</fullName>
    </submittedName>
</protein>
<dbReference type="Pfam" id="PF26113">
    <property type="entry name" value="GH16_XgeA"/>
    <property type="match status" value="1"/>
</dbReference>
<dbReference type="PANTHER" id="PTHR10963">
    <property type="entry name" value="GLYCOSYL HYDROLASE-RELATED"/>
    <property type="match status" value="1"/>
</dbReference>
<reference evidence="4" key="2">
    <citation type="submission" date="2015-01" db="EMBL/GenBank/DDBJ databases">
        <title>Evolutionary Origins and Diversification of the Mycorrhizal Mutualists.</title>
        <authorList>
            <consortium name="DOE Joint Genome Institute"/>
            <consortium name="Mycorrhizal Genomics Consortium"/>
            <person name="Kohler A."/>
            <person name="Kuo A."/>
            <person name="Nagy L.G."/>
            <person name="Floudas D."/>
            <person name="Copeland A."/>
            <person name="Barry K.W."/>
            <person name="Cichocki N."/>
            <person name="Veneault-Fourrey C."/>
            <person name="LaButti K."/>
            <person name="Lindquist E.A."/>
            <person name="Lipzen A."/>
            <person name="Lundell T."/>
            <person name="Morin E."/>
            <person name="Murat C."/>
            <person name="Riley R."/>
            <person name="Ohm R."/>
            <person name="Sun H."/>
            <person name="Tunlid A."/>
            <person name="Henrissat B."/>
            <person name="Grigoriev I.V."/>
            <person name="Hibbett D.S."/>
            <person name="Martin F."/>
        </authorList>
    </citation>
    <scope>NUCLEOTIDE SEQUENCE [LARGE SCALE GENOMIC DNA]</scope>
    <source>
        <strain evidence="4">ATCC 200175</strain>
    </source>
</reference>
<keyword evidence="1" id="KW-0732">Signal</keyword>
<organism evidence="3 4">
    <name type="scientific">Paxillus involutus ATCC 200175</name>
    <dbReference type="NCBI Taxonomy" id="664439"/>
    <lineage>
        <taxon>Eukaryota</taxon>
        <taxon>Fungi</taxon>
        <taxon>Dikarya</taxon>
        <taxon>Basidiomycota</taxon>
        <taxon>Agaricomycotina</taxon>
        <taxon>Agaricomycetes</taxon>
        <taxon>Agaricomycetidae</taxon>
        <taxon>Boletales</taxon>
        <taxon>Paxilineae</taxon>
        <taxon>Paxillaceae</taxon>
        <taxon>Paxillus</taxon>
    </lineage>
</organism>
<dbReference type="Proteomes" id="UP000053647">
    <property type="component" value="Unassembled WGS sequence"/>
</dbReference>
<feature type="chain" id="PRO_5002203584" evidence="1">
    <location>
        <begin position="22"/>
        <end position="316"/>
    </location>
</feature>
<dbReference type="EMBL" id="KN819421">
    <property type="protein sequence ID" value="KIJ10008.1"/>
    <property type="molecule type" value="Genomic_DNA"/>
</dbReference>